<keyword evidence="2" id="KW-1185">Reference proteome</keyword>
<dbReference type="Proteomes" id="UP000800041">
    <property type="component" value="Unassembled WGS sequence"/>
</dbReference>
<reference evidence="1" key="1">
    <citation type="journal article" date="2020" name="Stud. Mycol.">
        <title>101 Dothideomycetes genomes: a test case for predicting lifestyles and emergence of pathogens.</title>
        <authorList>
            <person name="Haridas S."/>
            <person name="Albert R."/>
            <person name="Binder M."/>
            <person name="Bloem J."/>
            <person name="Labutti K."/>
            <person name="Salamov A."/>
            <person name="Andreopoulos B."/>
            <person name="Baker S."/>
            <person name="Barry K."/>
            <person name="Bills G."/>
            <person name="Bluhm B."/>
            <person name="Cannon C."/>
            <person name="Castanera R."/>
            <person name="Culley D."/>
            <person name="Daum C."/>
            <person name="Ezra D."/>
            <person name="Gonzalez J."/>
            <person name="Henrissat B."/>
            <person name="Kuo A."/>
            <person name="Liang C."/>
            <person name="Lipzen A."/>
            <person name="Lutzoni F."/>
            <person name="Magnuson J."/>
            <person name="Mondo S."/>
            <person name="Nolan M."/>
            <person name="Ohm R."/>
            <person name="Pangilinan J."/>
            <person name="Park H.-J."/>
            <person name="Ramirez L."/>
            <person name="Alfaro M."/>
            <person name="Sun H."/>
            <person name="Tritt A."/>
            <person name="Yoshinaga Y."/>
            <person name="Zwiers L.-H."/>
            <person name="Turgeon B."/>
            <person name="Goodwin S."/>
            <person name="Spatafora J."/>
            <person name="Crous P."/>
            <person name="Grigoriev I."/>
        </authorList>
    </citation>
    <scope>NUCLEOTIDE SEQUENCE</scope>
    <source>
        <strain evidence="1">CBS 113979</strain>
    </source>
</reference>
<feature type="non-terminal residue" evidence="1">
    <location>
        <position position="1"/>
    </location>
</feature>
<name>A0A6G1GP02_9PEZI</name>
<organism evidence="1 2">
    <name type="scientific">Aulographum hederae CBS 113979</name>
    <dbReference type="NCBI Taxonomy" id="1176131"/>
    <lineage>
        <taxon>Eukaryota</taxon>
        <taxon>Fungi</taxon>
        <taxon>Dikarya</taxon>
        <taxon>Ascomycota</taxon>
        <taxon>Pezizomycotina</taxon>
        <taxon>Dothideomycetes</taxon>
        <taxon>Pleosporomycetidae</taxon>
        <taxon>Aulographales</taxon>
        <taxon>Aulographaceae</taxon>
    </lineage>
</organism>
<dbReference type="EMBL" id="ML977183">
    <property type="protein sequence ID" value="KAF1982540.1"/>
    <property type="molecule type" value="Genomic_DNA"/>
</dbReference>
<proteinExistence type="predicted"/>
<protein>
    <submittedName>
        <fullName evidence="1">Uncharacterized protein</fullName>
    </submittedName>
</protein>
<evidence type="ECO:0000313" key="2">
    <source>
        <dbReference type="Proteomes" id="UP000800041"/>
    </source>
</evidence>
<dbReference type="AlphaFoldDB" id="A0A6G1GP02"/>
<feature type="non-terminal residue" evidence="1">
    <location>
        <position position="305"/>
    </location>
</feature>
<accession>A0A6G1GP02</accession>
<sequence length="305" mass="35857">ELVDALWPDSKVTQTSVHTERYKSFIEYVCAELSSVRLDEEDFVIRDLNGVRTIIQELHSVRGKARKRILEHLQTSYLNSSDDSVMRSIELTLRLCLTMNIRSPDVTTQPARSNTSNIEWEDESTLDELIRAQFPRTEYPLKSSKEYRIDAKFTAPFLSNIAGIQIDWTDDLAEHLQYNHHRRALKVYQHKICLIHHLESGDSIIPSDILTEAIDTLNLLFPFDGRDTKSFLRKNKKDFYKLGHHGRIRLLDLRKYSYWRHQLCDLIEVSNEPAYGWRQLLKDSRNKVEYWTFWIALVVFSLTVI</sequence>
<evidence type="ECO:0000313" key="1">
    <source>
        <dbReference type="EMBL" id="KAF1982540.1"/>
    </source>
</evidence>
<gene>
    <name evidence="1" type="ORF">K402DRAFT_308281</name>
</gene>
<dbReference type="OrthoDB" id="5428890at2759"/>